<keyword evidence="6" id="KW-0164">Citrullination</keyword>
<keyword evidence="8" id="KW-0539">Nucleus</keyword>
<evidence type="ECO:0000256" key="1">
    <source>
        <dbReference type="ARBA" id="ARBA00004286"/>
    </source>
</evidence>
<dbReference type="AlphaFoldDB" id="A0A1B6K0V0"/>
<evidence type="ECO:0000256" key="4">
    <source>
        <dbReference type="ARBA" id="ARBA00022454"/>
    </source>
</evidence>
<reference evidence="11" key="1">
    <citation type="submission" date="2015-11" db="EMBL/GenBank/DDBJ databases">
        <title>De novo transcriptome assembly of four potential Pierce s Disease insect vectors from Arizona vineyards.</title>
        <authorList>
            <person name="Tassone E.E."/>
        </authorList>
    </citation>
    <scope>NUCLEOTIDE SEQUENCE</scope>
</reference>
<accession>A0A1B6K0V0</accession>
<protein>
    <recommendedName>
        <fullName evidence="3">Coiled-coil domain-containing protein 86</fullName>
    </recommendedName>
</protein>
<comment type="function">
    <text evidence="9">Required for proper chromosome segregation during mitosis and error-free mitotic progression.</text>
</comment>
<evidence type="ECO:0000256" key="10">
    <source>
        <dbReference type="SAM" id="MobiDB-lite"/>
    </source>
</evidence>
<keyword evidence="5" id="KW-0597">Phosphoprotein</keyword>
<proteinExistence type="predicted"/>
<dbReference type="GO" id="GO:0005694">
    <property type="term" value="C:chromosome"/>
    <property type="evidence" value="ECO:0007669"/>
    <property type="project" value="UniProtKB-SubCell"/>
</dbReference>
<name>A0A1B6K0V0_9HEMI</name>
<dbReference type="PANTHER" id="PTHR13557">
    <property type="entry name" value="COILED-COIL DOMAIN-CONTAINING PROTEIN 86"/>
    <property type="match status" value="1"/>
</dbReference>
<evidence type="ECO:0000256" key="2">
    <source>
        <dbReference type="ARBA" id="ARBA00004604"/>
    </source>
</evidence>
<evidence type="ECO:0000256" key="9">
    <source>
        <dbReference type="ARBA" id="ARBA00093307"/>
    </source>
</evidence>
<comment type="subcellular location">
    <subcellularLocation>
        <location evidence="1">Chromosome</location>
    </subcellularLocation>
    <subcellularLocation>
        <location evidence="2">Nucleus</location>
        <location evidence="2">Nucleolus</location>
    </subcellularLocation>
</comment>
<keyword evidence="7" id="KW-0175">Coiled coil</keyword>
<evidence type="ECO:0000313" key="11">
    <source>
        <dbReference type="EMBL" id="JAT05076.1"/>
    </source>
</evidence>
<evidence type="ECO:0000256" key="5">
    <source>
        <dbReference type="ARBA" id="ARBA00022553"/>
    </source>
</evidence>
<feature type="compositionally biased region" description="Basic and acidic residues" evidence="10">
    <location>
        <begin position="22"/>
        <end position="33"/>
    </location>
</feature>
<feature type="region of interest" description="Disordered" evidence="10">
    <location>
        <begin position="19"/>
        <end position="43"/>
    </location>
</feature>
<gene>
    <name evidence="11" type="ORF">g.8160</name>
</gene>
<keyword evidence="4" id="KW-0158">Chromosome</keyword>
<evidence type="ECO:0000256" key="8">
    <source>
        <dbReference type="ARBA" id="ARBA00023242"/>
    </source>
</evidence>
<evidence type="ECO:0000256" key="7">
    <source>
        <dbReference type="ARBA" id="ARBA00023054"/>
    </source>
</evidence>
<dbReference type="EMBL" id="GECU01002631">
    <property type="protein sequence ID" value="JAT05076.1"/>
    <property type="molecule type" value="Transcribed_RNA"/>
</dbReference>
<sequence length="157" mass="18919">MDLNKDKILSFENFKCVSQDQELNKKREEHSESESEEKETVNIPKGRCKSGRFWKTEKTRAKTVVKTKGLQSTLEKRRKMQEEIRLAKQLTRDTLNERKKQKEEHRQRRILNLKKKEENRKKSEIVQVIKNPSKVKKKHLRMIEKRDTLPFLNKAVY</sequence>
<dbReference type="GO" id="GO:0005730">
    <property type="term" value="C:nucleolus"/>
    <property type="evidence" value="ECO:0007669"/>
    <property type="project" value="UniProtKB-SubCell"/>
</dbReference>
<evidence type="ECO:0000256" key="6">
    <source>
        <dbReference type="ARBA" id="ARBA00022934"/>
    </source>
</evidence>
<evidence type="ECO:0000256" key="3">
    <source>
        <dbReference type="ARBA" id="ARBA00016738"/>
    </source>
</evidence>
<dbReference type="PANTHER" id="PTHR13557:SF1">
    <property type="entry name" value="COILED-COIL DOMAIN-CONTAINING PROTEIN 86"/>
    <property type="match status" value="1"/>
</dbReference>
<dbReference type="InterPro" id="IPR026570">
    <property type="entry name" value="CCDC86"/>
</dbReference>
<organism evidence="11">
    <name type="scientific">Homalodisca liturata</name>
    <dbReference type="NCBI Taxonomy" id="320908"/>
    <lineage>
        <taxon>Eukaryota</taxon>
        <taxon>Metazoa</taxon>
        <taxon>Ecdysozoa</taxon>
        <taxon>Arthropoda</taxon>
        <taxon>Hexapoda</taxon>
        <taxon>Insecta</taxon>
        <taxon>Pterygota</taxon>
        <taxon>Neoptera</taxon>
        <taxon>Paraneoptera</taxon>
        <taxon>Hemiptera</taxon>
        <taxon>Auchenorrhyncha</taxon>
        <taxon>Membracoidea</taxon>
        <taxon>Cicadellidae</taxon>
        <taxon>Cicadellinae</taxon>
        <taxon>Proconiini</taxon>
        <taxon>Homalodisca</taxon>
    </lineage>
</organism>